<dbReference type="EMBL" id="MU277197">
    <property type="protein sequence ID" value="KAI0064913.1"/>
    <property type="molecule type" value="Genomic_DNA"/>
</dbReference>
<sequence length="395" mass="43741">MHATCRRSFVSCRHLSATTRSRSRRTYSIHALPSASKTSGLLPLVYSASNLVVSFESSSGVHVYSRQAVTGKDGLSFTLEGEPTLPFFLSEPSSTTDVPVGLVRYTVVEALKNHVDECPLQVVGSRDLSFVSFKPWVNDGGPESRTSHIQRLVKDWKDSSLFTDILRGWSNEDYPVYSLPLPAIGSADLAFSIERAALPLFGFPNYGCLLIAHYHCADTGKTMFWVPRRSRNKRTWPGRLDVTVGGGMATGESATDTIVRECTEEASLDAKFVRDNLRKTGILPFPNRSPAGWILPGFYHLFDLPLPPDGSIRPKINADDGEVESFELMDADTIMRNLLTGQFKGSSAMAFVRFLIQSGQVTEQTEPQFELVCRELMRQAQPYVMTPAPTLSLHP</sequence>
<comment type="caution">
    <text evidence="1">The sequence shown here is derived from an EMBL/GenBank/DDBJ whole genome shotgun (WGS) entry which is preliminary data.</text>
</comment>
<proteinExistence type="predicted"/>
<reference evidence="1" key="2">
    <citation type="journal article" date="2022" name="New Phytol.">
        <title>Evolutionary transition to the ectomycorrhizal habit in the genomes of a hyperdiverse lineage of mushroom-forming fungi.</title>
        <authorList>
            <person name="Looney B."/>
            <person name="Miyauchi S."/>
            <person name="Morin E."/>
            <person name="Drula E."/>
            <person name="Courty P.E."/>
            <person name="Kohler A."/>
            <person name="Kuo A."/>
            <person name="LaButti K."/>
            <person name="Pangilinan J."/>
            <person name="Lipzen A."/>
            <person name="Riley R."/>
            <person name="Andreopoulos W."/>
            <person name="He G."/>
            <person name="Johnson J."/>
            <person name="Nolan M."/>
            <person name="Tritt A."/>
            <person name="Barry K.W."/>
            <person name="Grigoriev I.V."/>
            <person name="Nagy L.G."/>
            <person name="Hibbett D."/>
            <person name="Henrissat B."/>
            <person name="Matheny P.B."/>
            <person name="Labbe J."/>
            <person name="Martin F.M."/>
        </authorList>
    </citation>
    <scope>NUCLEOTIDE SEQUENCE</scope>
    <source>
        <strain evidence="1">HHB10654</strain>
    </source>
</reference>
<organism evidence="1 2">
    <name type="scientific">Artomyces pyxidatus</name>
    <dbReference type="NCBI Taxonomy" id="48021"/>
    <lineage>
        <taxon>Eukaryota</taxon>
        <taxon>Fungi</taxon>
        <taxon>Dikarya</taxon>
        <taxon>Basidiomycota</taxon>
        <taxon>Agaricomycotina</taxon>
        <taxon>Agaricomycetes</taxon>
        <taxon>Russulales</taxon>
        <taxon>Auriscalpiaceae</taxon>
        <taxon>Artomyces</taxon>
    </lineage>
</organism>
<keyword evidence="2" id="KW-1185">Reference proteome</keyword>
<reference evidence="1" key="1">
    <citation type="submission" date="2021-03" db="EMBL/GenBank/DDBJ databases">
        <authorList>
            <consortium name="DOE Joint Genome Institute"/>
            <person name="Ahrendt S."/>
            <person name="Looney B.P."/>
            <person name="Miyauchi S."/>
            <person name="Morin E."/>
            <person name="Drula E."/>
            <person name="Courty P.E."/>
            <person name="Chicoki N."/>
            <person name="Fauchery L."/>
            <person name="Kohler A."/>
            <person name="Kuo A."/>
            <person name="Labutti K."/>
            <person name="Pangilinan J."/>
            <person name="Lipzen A."/>
            <person name="Riley R."/>
            <person name="Andreopoulos W."/>
            <person name="He G."/>
            <person name="Johnson J."/>
            <person name="Barry K.W."/>
            <person name="Grigoriev I.V."/>
            <person name="Nagy L."/>
            <person name="Hibbett D."/>
            <person name="Henrissat B."/>
            <person name="Matheny P.B."/>
            <person name="Labbe J."/>
            <person name="Martin F."/>
        </authorList>
    </citation>
    <scope>NUCLEOTIDE SEQUENCE</scope>
    <source>
        <strain evidence="1">HHB10654</strain>
    </source>
</reference>
<protein>
    <submittedName>
        <fullName evidence="1">Uncharacterized protein</fullName>
    </submittedName>
</protein>
<evidence type="ECO:0000313" key="1">
    <source>
        <dbReference type="EMBL" id="KAI0064913.1"/>
    </source>
</evidence>
<name>A0ACB8T9R2_9AGAM</name>
<evidence type="ECO:0000313" key="2">
    <source>
        <dbReference type="Proteomes" id="UP000814140"/>
    </source>
</evidence>
<gene>
    <name evidence="1" type="ORF">BV25DRAFT_1881413</name>
</gene>
<accession>A0ACB8T9R2</accession>
<dbReference type="Proteomes" id="UP000814140">
    <property type="component" value="Unassembled WGS sequence"/>
</dbReference>